<dbReference type="AlphaFoldDB" id="A0A5B7JLW3"/>
<dbReference type="Proteomes" id="UP000324222">
    <property type="component" value="Unassembled WGS sequence"/>
</dbReference>
<gene>
    <name evidence="2" type="ORF">E2C01_089240</name>
</gene>
<evidence type="ECO:0000256" key="1">
    <source>
        <dbReference type="SAM" id="Phobius"/>
    </source>
</evidence>
<protein>
    <submittedName>
        <fullName evidence="2">Uncharacterized protein</fullName>
    </submittedName>
</protein>
<feature type="transmembrane region" description="Helical" evidence="1">
    <location>
        <begin position="12"/>
        <end position="31"/>
    </location>
</feature>
<evidence type="ECO:0000313" key="3">
    <source>
        <dbReference type="Proteomes" id="UP000324222"/>
    </source>
</evidence>
<reference evidence="2 3" key="1">
    <citation type="submission" date="2019-05" db="EMBL/GenBank/DDBJ databases">
        <title>Another draft genome of Portunus trituberculatus and its Hox gene families provides insights of decapod evolution.</title>
        <authorList>
            <person name="Jeong J.-H."/>
            <person name="Song I."/>
            <person name="Kim S."/>
            <person name="Choi T."/>
            <person name="Kim D."/>
            <person name="Ryu S."/>
            <person name="Kim W."/>
        </authorList>
    </citation>
    <scope>NUCLEOTIDE SEQUENCE [LARGE SCALE GENOMIC DNA]</scope>
    <source>
        <tissue evidence="2">Muscle</tissue>
    </source>
</reference>
<name>A0A5B7JLW3_PORTR</name>
<keyword evidence="1" id="KW-0472">Membrane</keyword>
<proteinExistence type="predicted"/>
<sequence length="46" mass="5310">MTNGVLRVCVWVLASLALSGNLLVILWRLVYSSDNQVRSEKVKEWY</sequence>
<accession>A0A5B7JLW3</accession>
<organism evidence="2 3">
    <name type="scientific">Portunus trituberculatus</name>
    <name type="common">Swimming crab</name>
    <name type="synonym">Neptunus trituberculatus</name>
    <dbReference type="NCBI Taxonomy" id="210409"/>
    <lineage>
        <taxon>Eukaryota</taxon>
        <taxon>Metazoa</taxon>
        <taxon>Ecdysozoa</taxon>
        <taxon>Arthropoda</taxon>
        <taxon>Crustacea</taxon>
        <taxon>Multicrustacea</taxon>
        <taxon>Malacostraca</taxon>
        <taxon>Eumalacostraca</taxon>
        <taxon>Eucarida</taxon>
        <taxon>Decapoda</taxon>
        <taxon>Pleocyemata</taxon>
        <taxon>Brachyura</taxon>
        <taxon>Eubrachyura</taxon>
        <taxon>Portunoidea</taxon>
        <taxon>Portunidae</taxon>
        <taxon>Portuninae</taxon>
        <taxon>Portunus</taxon>
    </lineage>
</organism>
<evidence type="ECO:0000313" key="2">
    <source>
        <dbReference type="EMBL" id="MPC94088.1"/>
    </source>
</evidence>
<dbReference type="EMBL" id="VSRR010097209">
    <property type="protein sequence ID" value="MPC94088.1"/>
    <property type="molecule type" value="Genomic_DNA"/>
</dbReference>
<dbReference type="OrthoDB" id="6377627at2759"/>
<keyword evidence="3" id="KW-1185">Reference proteome</keyword>
<comment type="caution">
    <text evidence="2">The sequence shown here is derived from an EMBL/GenBank/DDBJ whole genome shotgun (WGS) entry which is preliminary data.</text>
</comment>
<keyword evidence="1" id="KW-1133">Transmembrane helix</keyword>
<keyword evidence="1" id="KW-0812">Transmembrane</keyword>